<feature type="compositionally biased region" description="Gly residues" evidence="1">
    <location>
        <begin position="234"/>
        <end position="254"/>
    </location>
</feature>
<dbReference type="Pfam" id="PF00226">
    <property type="entry name" value="DnaJ"/>
    <property type="match status" value="1"/>
</dbReference>
<feature type="compositionally biased region" description="Basic residues" evidence="1">
    <location>
        <begin position="110"/>
        <end position="120"/>
    </location>
</feature>
<organism evidence="4 5">
    <name type="scientific">Chaetomium fimeti</name>
    <dbReference type="NCBI Taxonomy" id="1854472"/>
    <lineage>
        <taxon>Eukaryota</taxon>
        <taxon>Fungi</taxon>
        <taxon>Dikarya</taxon>
        <taxon>Ascomycota</taxon>
        <taxon>Pezizomycotina</taxon>
        <taxon>Sordariomycetes</taxon>
        <taxon>Sordariomycetidae</taxon>
        <taxon>Sordariales</taxon>
        <taxon>Chaetomiaceae</taxon>
        <taxon>Chaetomium</taxon>
    </lineage>
</organism>
<evidence type="ECO:0000313" key="5">
    <source>
        <dbReference type="Proteomes" id="UP001278766"/>
    </source>
</evidence>
<feature type="compositionally biased region" description="Gly residues" evidence="1">
    <location>
        <begin position="198"/>
        <end position="220"/>
    </location>
</feature>
<evidence type="ECO:0000256" key="1">
    <source>
        <dbReference type="SAM" id="MobiDB-lite"/>
    </source>
</evidence>
<dbReference type="InterPro" id="IPR053025">
    <property type="entry name" value="Mito_ATP_Synthase-Asso"/>
</dbReference>
<evidence type="ECO:0000313" key="4">
    <source>
        <dbReference type="EMBL" id="KAK3296797.1"/>
    </source>
</evidence>
<name>A0AAE0HHR8_9PEZI</name>
<feature type="compositionally biased region" description="Basic and acidic residues" evidence="1">
    <location>
        <begin position="356"/>
        <end position="366"/>
    </location>
</feature>
<sequence length="366" mass="37847">MPLRFTLTSAALTAQLPAPTAVWSCHRFFHASPRALRLETNAGSSANHYETLNVHPTASPAEIKKSFYHLSKRHHPDHNPSDPHAPTRFMRISEAYAVLSHADKRARYDRHHGHHHHPHQNRPPAAGASYHSTGPAGGRPASGLGRRRGTYQGPPPSFYRSGGWGAHGAKRRAAHEESTGGAGSGFGTDAHPHRYSGAGAGSGAGTGTGPGTGGGSGVGAGPPPPPPPPPPPGGSSGGGGGGGFGFGGTGGMGPGQDPYGHRDDVPHFDHEAHERAQRRGDERRAHRRAARQGVNIDQPESATTVSFLGAAAILAIVVSGPFLISGVRDWMTAGGSGNSSSKGGEKEKAKGNNSKDNLKCKEGGGR</sequence>
<feature type="transmembrane region" description="Helical" evidence="2">
    <location>
        <begin position="305"/>
        <end position="324"/>
    </location>
</feature>
<dbReference type="GeneID" id="87844914"/>
<feature type="compositionally biased region" description="Basic and acidic residues" evidence="1">
    <location>
        <begin position="259"/>
        <end position="284"/>
    </location>
</feature>
<keyword evidence="5" id="KW-1185">Reference proteome</keyword>
<feature type="domain" description="J" evidence="3">
    <location>
        <begin position="47"/>
        <end position="112"/>
    </location>
</feature>
<accession>A0AAE0HHR8</accession>
<dbReference type="AlphaFoldDB" id="A0AAE0HHR8"/>
<dbReference type="Gene3D" id="1.10.287.110">
    <property type="entry name" value="DnaJ domain"/>
    <property type="match status" value="1"/>
</dbReference>
<dbReference type="PRINTS" id="PR00625">
    <property type="entry name" value="JDOMAIN"/>
</dbReference>
<feature type="region of interest" description="Disordered" evidence="1">
    <location>
        <begin position="331"/>
        <end position="366"/>
    </location>
</feature>
<proteinExistence type="predicted"/>
<dbReference type="CDD" id="cd06257">
    <property type="entry name" value="DnaJ"/>
    <property type="match status" value="1"/>
</dbReference>
<evidence type="ECO:0000259" key="3">
    <source>
        <dbReference type="PROSITE" id="PS50076"/>
    </source>
</evidence>
<reference evidence="4" key="2">
    <citation type="submission" date="2023-06" db="EMBL/GenBank/DDBJ databases">
        <authorList>
            <consortium name="Lawrence Berkeley National Laboratory"/>
            <person name="Haridas S."/>
            <person name="Hensen N."/>
            <person name="Bonometti L."/>
            <person name="Westerberg I."/>
            <person name="Brannstrom I.O."/>
            <person name="Guillou S."/>
            <person name="Cros-Aarteil S."/>
            <person name="Calhoun S."/>
            <person name="Kuo A."/>
            <person name="Mondo S."/>
            <person name="Pangilinan J."/>
            <person name="Riley R."/>
            <person name="Labutti K."/>
            <person name="Andreopoulos B."/>
            <person name="Lipzen A."/>
            <person name="Chen C."/>
            <person name="Yanf M."/>
            <person name="Daum C."/>
            <person name="Ng V."/>
            <person name="Clum A."/>
            <person name="Steindorff A."/>
            <person name="Ohm R."/>
            <person name="Martin F."/>
            <person name="Silar P."/>
            <person name="Natvig D."/>
            <person name="Lalanne C."/>
            <person name="Gautier V."/>
            <person name="Ament-Velasquez S.L."/>
            <person name="Kruys A."/>
            <person name="Hutchinson M.I."/>
            <person name="Powell A.J."/>
            <person name="Barry K."/>
            <person name="Miller A.N."/>
            <person name="Grigoriev I.V."/>
            <person name="Debuchy R."/>
            <person name="Gladieux P."/>
            <person name="Thoren M.H."/>
            <person name="Johannesson H."/>
        </authorList>
    </citation>
    <scope>NUCLEOTIDE SEQUENCE</scope>
    <source>
        <strain evidence="4">CBS 168.71</strain>
    </source>
</reference>
<feature type="region of interest" description="Disordered" evidence="1">
    <location>
        <begin position="110"/>
        <end position="297"/>
    </location>
</feature>
<keyword evidence="2" id="KW-0472">Membrane</keyword>
<dbReference type="SUPFAM" id="SSF46565">
    <property type="entry name" value="Chaperone J-domain"/>
    <property type="match status" value="1"/>
</dbReference>
<dbReference type="Proteomes" id="UP001278766">
    <property type="component" value="Unassembled WGS sequence"/>
</dbReference>
<dbReference type="PANTHER" id="PTHR44873">
    <property type="entry name" value="DNAJ HOMOLOG SUBFAMILY C MEMBER 30, MITOCHONDRIAL"/>
    <property type="match status" value="1"/>
</dbReference>
<dbReference type="SMART" id="SM00271">
    <property type="entry name" value="DnaJ"/>
    <property type="match status" value="1"/>
</dbReference>
<keyword evidence="2" id="KW-1133">Transmembrane helix</keyword>
<comment type="caution">
    <text evidence="4">The sequence shown here is derived from an EMBL/GenBank/DDBJ whole genome shotgun (WGS) entry which is preliminary data.</text>
</comment>
<evidence type="ECO:0000256" key="2">
    <source>
        <dbReference type="SAM" id="Phobius"/>
    </source>
</evidence>
<feature type="compositionally biased region" description="Pro residues" evidence="1">
    <location>
        <begin position="221"/>
        <end position="233"/>
    </location>
</feature>
<dbReference type="PANTHER" id="PTHR44873:SF1">
    <property type="entry name" value="DNAJ HOMOLOG SUBFAMILY C MEMBER 30, MITOCHONDRIAL"/>
    <property type="match status" value="1"/>
</dbReference>
<dbReference type="RefSeq" id="XP_062660311.1">
    <property type="nucleotide sequence ID" value="XM_062807966.1"/>
</dbReference>
<reference evidence="4" key="1">
    <citation type="journal article" date="2023" name="Mol. Phylogenet. Evol.">
        <title>Genome-scale phylogeny and comparative genomics of the fungal order Sordariales.</title>
        <authorList>
            <person name="Hensen N."/>
            <person name="Bonometti L."/>
            <person name="Westerberg I."/>
            <person name="Brannstrom I.O."/>
            <person name="Guillou S."/>
            <person name="Cros-Aarteil S."/>
            <person name="Calhoun S."/>
            <person name="Haridas S."/>
            <person name="Kuo A."/>
            <person name="Mondo S."/>
            <person name="Pangilinan J."/>
            <person name="Riley R."/>
            <person name="LaButti K."/>
            <person name="Andreopoulos B."/>
            <person name="Lipzen A."/>
            <person name="Chen C."/>
            <person name="Yan M."/>
            <person name="Daum C."/>
            <person name="Ng V."/>
            <person name="Clum A."/>
            <person name="Steindorff A."/>
            <person name="Ohm R.A."/>
            <person name="Martin F."/>
            <person name="Silar P."/>
            <person name="Natvig D.O."/>
            <person name="Lalanne C."/>
            <person name="Gautier V."/>
            <person name="Ament-Velasquez S.L."/>
            <person name="Kruys A."/>
            <person name="Hutchinson M.I."/>
            <person name="Powell A.J."/>
            <person name="Barry K."/>
            <person name="Miller A.N."/>
            <person name="Grigoriev I.V."/>
            <person name="Debuchy R."/>
            <person name="Gladieux P."/>
            <person name="Hiltunen Thoren M."/>
            <person name="Johannesson H."/>
        </authorList>
    </citation>
    <scope>NUCLEOTIDE SEQUENCE</scope>
    <source>
        <strain evidence="4">CBS 168.71</strain>
    </source>
</reference>
<dbReference type="InterPro" id="IPR001623">
    <property type="entry name" value="DnaJ_domain"/>
</dbReference>
<dbReference type="InterPro" id="IPR036869">
    <property type="entry name" value="J_dom_sf"/>
</dbReference>
<dbReference type="EMBL" id="JAUEPN010000003">
    <property type="protein sequence ID" value="KAK3296797.1"/>
    <property type="molecule type" value="Genomic_DNA"/>
</dbReference>
<keyword evidence="2" id="KW-0812">Transmembrane</keyword>
<protein>
    <recommendedName>
        <fullName evidence="3">J domain-containing protein</fullName>
    </recommendedName>
</protein>
<dbReference type="PROSITE" id="PS50076">
    <property type="entry name" value="DNAJ_2"/>
    <property type="match status" value="1"/>
</dbReference>
<gene>
    <name evidence="4" type="ORF">B0H64DRAFT_472993</name>
</gene>